<dbReference type="Proteomes" id="UP000449547">
    <property type="component" value="Unassembled WGS sequence"/>
</dbReference>
<proteinExistence type="predicted"/>
<name>A0A642UVN9_DIURU</name>
<keyword evidence="2" id="KW-1185">Reference proteome</keyword>
<sequence>MNATIARGGALSAPSFWEQEYQRSLAYDRASDVVERLRRRSLSSAEIDDNFSISTLFYFRNQMISNVPGARFLFEKGIPQNTQGLSEPDYEWVVERYLHSHQTVDVGISDWSVSCYMIGLEAELKQVFHDYLPVTPPEGSLRDLWAQCIKNLIS</sequence>
<accession>A0A642UVN9</accession>
<dbReference type="EMBL" id="SWFT01000035">
    <property type="protein sequence ID" value="KAA8906359.1"/>
    <property type="molecule type" value="Genomic_DNA"/>
</dbReference>
<gene>
    <name evidence="1" type="ORF">DIURU_001097</name>
</gene>
<organism evidence="1 2">
    <name type="scientific">Diutina rugosa</name>
    <name type="common">Yeast</name>
    <name type="synonym">Candida rugosa</name>
    <dbReference type="NCBI Taxonomy" id="5481"/>
    <lineage>
        <taxon>Eukaryota</taxon>
        <taxon>Fungi</taxon>
        <taxon>Dikarya</taxon>
        <taxon>Ascomycota</taxon>
        <taxon>Saccharomycotina</taxon>
        <taxon>Pichiomycetes</taxon>
        <taxon>Debaryomycetaceae</taxon>
        <taxon>Diutina</taxon>
    </lineage>
</organism>
<dbReference type="RefSeq" id="XP_034014120.1">
    <property type="nucleotide sequence ID" value="XM_034153603.1"/>
</dbReference>
<evidence type="ECO:0000313" key="2">
    <source>
        <dbReference type="Proteomes" id="UP000449547"/>
    </source>
</evidence>
<evidence type="ECO:0000313" key="1">
    <source>
        <dbReference type="EMBL" id="KAA8906359.1"/>
    </source>
</evidence>
<protein>
    <submittedName>
        <fullName evidence="1">Uncharacterized protein</fullName>
    </submittedName>
</protein>
<dbReference type="GeneID" id="54779750"/>
<dbReference type="VEuPathDB" id="FungiDB:DIURU_001097"/>
<dbReference type="AlphaFoldDB" id="A0A642UVN9"/>
<reference evidence="1 2" key="1">
    <citation type="submission" date="2019-07" db="EMBL/GenBank/DDBJ databases">
        <title>Genome assembly of two rare yeast pathogens: Diutina rugosa and Trichomonascus ciferrii.</title>
        <authorList>
            <person name="Mixao V."/>
            <person name="Saus E."/>
            <person name="Hansen A."/>
            <person name="Lass-Flor C."/>
            <person name="Gabaldon T."/>
        </authorList>
    </citation>
    <scope>NUCLEOTIDE SEQUENCE [LARGE SCALE GENOMIC DNA]</scope>
    <source>
        <strain evidence="1 2">CBS 613</strain>
    </source>
</reference>
<comment type="caution">
    <text evidence="1">The sequence shown here is derived from an EMBL/GenBank/DDBJ whole genome shotgun (WGS) entry which is preliminary data.</text>
</comment>